<sequence length="97" mass="11343">MAALMDKFDLVGWKGRSKDEMALAWMAMDGGEANIERASADKERAYNVVDEREEFGGEVERREFDGNANVKRLEIMEENEKREKRKKKEIKDKKEDD</sequence>
<feature type="non-terminal residue" evidence="1">
    <location>
        <position position="97"/>
    </location>
</feature>
<gene>
    <name evidence="1" type="ORF">HPP92_026050</name>
</gene>
<organism evidence="1 2">
    <name type="scientific">Vanilla planifolia</name>
    <name type="common">Vanilla</name>
    <dbReference type="NCBI Taxonomy" id="51239"/>
    <lineage>
        <taxon>Eukaryota</taxon>
        <taxon>Viridiplantae</taxon>
        <taxon>Streptophyta</taxon>
        <taxon>Embryophyta</taxon>
        <taxon>Tracheophyta</taxon>
        <taxon>Spermatophyta</taxon>
        <taxon>Magnoliopsida</taxon>
        <taxon>Liliopsida</taxon>
        <taxon>Asparagales</taxon>
        <taxon>Orchidaceae</taxon>
        <taxon>Vanilloideae</taxon>
        <taxon>Vanilleae</taxon>
        <taxon>Vanilla</taxon>
    </lineage>
</organism>
<dbReference type="EMBL" id="JADCNL010000016">
    <property type="protein sequence ID" value="KAG0452271.1"/>
    <property type="molecule type" value="Genomic_DNA"/>
</dbReference>
<name>A0A835PEF7_VANPL</name>
<comment type="caution">
    <text evidence="1">The sequence shown here is derived from an EMBL/GenBank/DDBJ whole genome shotgun (WGS) entry which is preliminary data.</text>
</comment>
<proteinExistence type="predicted"/>
<protein>
    <submittedName>
        <fullName evidence="1">Uncharacterized protein</fullName>
    </submittedName>
</protein>
<dbReference type="AlphaFoldDB" id="A0A835PEF7"/>
<evidence type="ECO:0000313" key="2">
    <source>
        <dbReference type="Proteomes" id="UP000636800"/>
    </source>
</evidence>
<accession>A0A835PEF7</accession>
<dbReference type="OrthoDB" id="1902587at2759"/>
<evidence type="ECO:0000313" key="1">
    <source>
        <dbReference type="EMBL" id="KAG0452271.1"/>
    </source>
</evidence>
<keyword evidence="2" id="KW-1185">Reference proteome</keyword>
<reference evidence="1 2" key="1">
    <citation type="journal article" date="2020" name="Nat. Food">
        <title>A phased Vanilla planifolia genome enables genetic improvement of flavour and production.</title>
        <authorList>
            <person name="Hasing T."/>
            <person name="Tang H."/>
            <person name="Brym M."/>
            <person name="Khazi F."/>
            <person name="Huang T."/>
            <person name="Chambers A.H."/>
        </authorList>
    </citation>
    <scope>NUCLEOTIDE SEQUENCE [LARGE SCALE GENOMIC DNA]</scope>
    <source>
        <tissue evidence="1">Leaf</tissue>
    </source>
</reference>
<dbReference type="Proteomes" id="UP000636800">
    <property type="component" value="Unassembled WGS sequence"/>
</dbReference>